<evidence type="ECO:0000256" key="2">
    <source>
        <dbReference type="ARBA" id="ARBA00023277"/>
    </source>
</evidence>
<gene>
    <name evidence="4" type="ORF">B1B_09044</name>
</gene>
<feature type="domain" description="Glycoside hydrolase family 57 N-terminal" evidence="3">
    <location>
        <begin position="8"/>
        <end position="416"/>
    </location>
</feature>
<evidence type="ECO:0000259" key="3">
    <source>
        <dbReference type="Pfam" id="PF03065"/>
    </source>
</evidence>
<dbReference type="GO" id="GO:0016787">
    <property type="term" value="F:hydrolase activity"/>
    <property type="evidence" value="ECO:0007669"/>
    <property type="project" value="UniProtKB-KW"/>
</dbReference>
<keyword evidence="2" id="KW-0119">Carbohydrate metabolism</keyword>
<dbReference type="InterPro" id="IPR004300">
    <property type="entry name" value="Glyco_hydro_57_N"/>
</dbReference>
<reference evidence="4" key="2">
    <citation type="journal article" date="2014" name="ISME J.">
        <title>Microbial stratification in low pH oxic and suboxic macroscopic growths along an acid mine drainage.</title>
        <authorList>
            <person name="Mendez-Garcia C."/>
            <person name="Mesa V."/>
            <person name="Sprenger R.R."/>
            <person name="Richter M."/>
            <person name="Diez M.S."/>
            <person name="Solano J."/>
            <person name="Bargiela R."/>
            <person name="Golyshina O.V."/>
            <person name="Manteca A."/>
            <person name="Ramos J.L."/>
            <person name="Gallego J.R."/>
            <person name="Llorente I."/>
            <person name="Martins Dos Santos V.A."/>
            <person name="Jensen O.N."/>
            <person name="Pelaez A.I."/>
            <person name="Sanchez J."/>
            <person name="Ferrer M."/>
        </authorList>
    </citation>
    <scope>NUCLEOTIDE SEQUENCE</scope>
</reference>
<comment type="caution">
    <text evidence="4">The sequence shown here is derived from an EMBL/GenBank/DDBJ whole genome shotgun (WGS) entry which is preliminary data.</text>
</comment>
<reference evidence="4" key="1">
    <citation type="submission" date="2013-08" db="EMBL/GenBank/DDBJ databases">
        <authorList>
            <person name="Mendez C."/>
            <person name="Richter M."/>
            <person name="Ferrer M."/>
            <person name="Sanchez J."/>
        </authorList>
    </citation>
    <scope>NUCLEOTIDE SEQUENCE</scope>
</reference>
<protein>
    <submittedName>
        <fullName evidence="4">Glycoside hydrolase family protein</fullName>
    </submittedName>
</protein>
<dbReference type="SUPFAM" id="SSF88713">
    <property type="entry name" value="Glycoside hydrolase/deacetylase"/>
    <property type="match status" value="1"/>
</dbReference>
<evidence type="ECO:0000256" key="1">
    <source>
        <dbReference type="ARBA" id="ARBA00006821"/>
    </source>
</evidence>
<dbReference type="EMBL" id="AUZY01005945">
    <property type="protein sequence ID" value="EQD56138.1"/>
    <property type="molecule type" value="Genomic_DNA"/>
</dbReference>
<comment type="similarity">
    <text evidence="1">Belongs to the glycosyl hydrolase 57 family.</text>
</comment>
<proteinExistence type="inferred from homology"/>
<sequence>MDTRMRVVLGWHMHQPEYRDPDSGEYRLPWTYLHAIKDYTDMAAHLEDQPAARAVVNFTPVLLEQIEDYADQIRSYFFMGQPLRDPMLRALASEKFPESPQHRRKLVAWALRANREHLINPYPAYLALAERADALLADPQAVPDEAFLADLLTWYHLAWMGETVKRTCLLVQKLLAQQHAFQPVQRRELVREIGKLIAGVIPRYRHLADDGKIELSMTPYGHPIVPLLLDFASAYEALPDLELPRESYPGGAARVRWHFEEGLKVFERVFGRRPDGCWPSEGAASEATLKLLQDYGFHWTASGGAVLGHSDPEASPSAAYRLHGEGCACFFRNDEFSDRIGFHYASWHGDDAVANLVHALESRARTDPEQIVTIFLDGENAWEYYPANGFYFLNGLYRALSDHPLLRLTTFSEALEGGLTTRVLPRLVAGSWVYGTFSTWIGSPDKNKGWDLLVAAKKAFDRVLQNGRLSETACADVMHRLAICESSDWFWWLGDYNPQEAVADFEMLFRRHLTALCRYLGESPVPELARVLSRGRGQPSAGGVMRASVDTIE</sequence>
<dbReference type="Pfam" id="PF03065">
    <property type="entry name" value="Glyco_hydro_57"/>
    <property type="match status" value="1"/>
</dbReference>
<dbReference type="Gene3D" id="3.20.110.10">
    <property type="entry name" value="Glycoside hydrolase 38, N terminal domain"/>
    <property type="match status" value="1"/>
</dbReference>
<keyword evidence="4" id="KW-0378">Hydrolase</keyword>
<accession>T1AI07</accession>
<dbReference type="CDD" id="cd10796">
    <property type="entry name" value="GH57N_APU"/>
    <property type="match status" value="1"/>
</dbReference>
<dbReference type="GO" id="GO:0005975">
    <property type="term" value="P:carbohydrate metabolic process"/>
    <property type="evidence" value="ECO:0007669"/>
    <property type="project" value="InterPro"/>
</dbReference>
<dbReference type="InterPro" id="IPR052046">
    <property type="entry name" value="GH57_Enzymes"/>
</dbReference>
<evidence type="ECO:0000313" key="4">
    <source>
        <dbReference type="EMBL" id="EQD56138.1"/>
    </source>
</evidence>
<dbReference type="InterPro" id="IPR011330">
    <property type="entry name" value="Glyco_hydro/deAcase_b/a-brl"/>
</dbReference>
<name>T1AI07_9ZZZZ</name>
<organism evidence="4">
    <name type="scientific">mine drainage metagenome</name>
    <dbReference type="NCBI Taxonomy" id="410659"/>
    <lineage>
        <taxon>unclassified sequences</taxon>
        <taxon>metagenomes</taxon>
        <taxon>ecological metagenomes</taxon>
    </lineage>
</organism>
<dbReference type="AlphaFoldDB" id="T1AI07"/>
<dbReference type="PANTHER" id="PTHR36306">
    <property type="entry name" value="ALPHA-AMYLASE-RELATED-RELATED"/>
    <property type="match status" value="1"/>
</dbReference>
<dbReference type="PANTHER" id="PTHR36306:SF1">
    <property type="entry name" value="ALPHA-AMYLASE-RELATED"/>
    <property type="match status" value="1"/>
</dbReference>
<dbReference type="InterPro" id="IPR027291">
    <property type="entry name" value="Glyco_hydro_38_N_sf"/>
</dbReference>